<dbReference type="InterPro" id="IPR044867">
    <property type="entry name" value="DEUBAD_dom"/>
</dbReference>
<evidence type="ECO:0000256" key="4">
    <source>
        <dbReference type="ARBA" id="ARBA00022490"/>
    </source>
</evidence>
<comment type="subcellular location">
    <subcellularLocation>
        <location evidence="2">Cytoplasm</location>
    </subcellularLocation>
    <subcellularLocation>
        <location evidence="1">Nucleus</location>
    </subcellularLocation>
</comment>
<name>A0ABQ7S6U1_9ACAR</name>
<sequence length="373" mass="40711">MSSPVLFSTGSAPTSGGSRNLIEFKAGKMELRGKMVHPLKKSGLVYLHQSPDDELMHFCWKDRQTGVVEDDLILFPDDCEFKHVSQCTTGRVYVLKMKSSNRKLFFWMQESKADKDEEYCNKINEYLNHPPTPNRRGMSDIASEGDIHALLNNMNPQQIAQLISSAGGGQSASSLASLLNSTRSPSSGGSTNGTAGNSAPTSAGSSSAAASTRANRMPAQDFQYLLSNLRPDAAGQQEPSQSQVQIDLSSVMTVDSLKDLLENNEFMSQVEQHLPNTRQEDEPMTDVREQFERTVRSPQFRSALSQFCVALSSGQLGPLVAQFGLSDSCVAAANQGDLEAFVKALEEMQRQQSGGVSSDMDTNKPQDKPSEKQ</sequence>
<comment type="caution">
    <text evidence="10">The sequence shown here is derived from an EMBL/GenBank/DDBJ whole genome shotgun (WGS) entry which is preliminary data.</text>
</comment>
<dbReference type="InterPro" id="IPR006773">
    <property type="entry name" value="Rpn13/ADRM1"/>
</dbReference>
<feature type="non-terminal residue" evidence="10">
    <location>
        <position position="1"/>
    </location>
</feature>
<comment type="similarity">
    <text evidence="3">Belongs to the ADRM1 family.</text>
</comment>
<keyword evidence="10" id="KW-0675">Receptor</keyword>
<reference evidence="10 11" key="1">
    <citation type="submission" date="2020-10" db="EMBL/GenBank/DDBJ databases">
        <authorList>
            <person name="Klimov P.B."/>
            <person name="Dyachkov S.M."/>
            <person name="Chetverikov P.E."/>
        </authorList>
    </citation>
    <scope>NUCLEOTIDE SEQUENCE [LARGE SCALE GENOMIC DNA]</scope>
    <source>
        <strain evidence="10">BMOC 18-1129-001#AD2665</strain>
        <tissue evidence="10">Entire mites</tissue>
    </source>
</reference>
<dbReference type="InterPro" id="IPR044868">
    <property type="entry name" value="Rpn13/ADRM1_Pru"/>
</dbReference>
<feature type="compositionally biased region" description="Low complexity" evidence="7">
    <location>
        <begin position="178"/>
        <end position="212"/>
    </location>
</feature>
<evidence type="ECO:0000259" key="9">
    <source>
        <dbReference type="PROSITE" id="PS51917"/>
    </source>
</evidence>
<keyword evidence="11" id="KW-1185">Reference proteome</keyword>
<dbReference type="Gene3D" id="1.10.2020.20">
    <property type="match status" value="1"/>
</dbReference>
<dbReference type="Pfam" id="PF04683">
    <property type="entry name" value="Rpn13_ADRM1_Pru"/>
    <property type="match status" value="1"/>
</dbReference>
<feature type="compositionally biased region" description="Polar residues" evidence="7">
    <location>
        <begin position="350"/>
        <end position="360"/>
    </location>
</feature>
<evidence type="ECO:0000256" key="5">
    <source>
        <dbReference type="ARBA" id="ARBA00022942"/>
    </source>
</evidence>
<feature type="compositionally biased region" description="Basic and acidic residues" evidence="7">
    <location>
        <begin position="361"/>
        <end position="373"/>
    </location>
</feature>
<feature type="region of interest" description="Disordered" evidence="7">
    <location>
        <begin position="345"/>
        <end position="373"/>
    </location>
</feature>
<evidence type="ECO:0000256" key="7">
    <source>
        <dbReference type="SAM" id="MobiDB-lite"/>
    </source>
</evidence>
<dbReference type="PROSITE" id="PS51917">
    <property type="entry name" value="PRU"/>
    <property type="match status" value="1"/>
</dbReference>
<keyword evidence="6" id="KW-0539">Nucleus</keyword>
<dbReference type="Gene3D" id="2.30.29.70">
    <property type="entry name" value="Proteasomal ubiquitin receptor Rpn13/ADRM1"/>
    <property type="match status" value="1"/>
</dbReference>
<organism evidence="10 11">
    <name type="scientific">Fragariocoptes setiger</name>
    <dbReference type="NCBI Taxonomy" id="1670756"/>
    <lineage>
        <taxon>Eukaryota</taxon>
        <taxon>Metazoa</taxon>
        <taxon>Ecdysozoa</taxon>
        <taxon>Arthropoda</taxon>
        <taxon>Chelicerata</taxon>
        <taxon>Arachnida</taxon>
        <taxon>Acari</taxon>
        <taxon>Acariformes</taxon>
        <taxon>Trombidiformes</taxon>
        <taxon>Prostigmata</taxon>
        <taxon>Eupodina</taxon>
        <taxon>Eriophyoidea</taxon>
        <taxon>Phytoptidae</taxon>
        <taxon>Fragariocoptes</taxon>
    </lineage>
</organism>
<dbReference type="InterPro" id="IPR032368">
    <property type="entry name" value="RPN13_DEUBAD"/>
</dbReference>
<dbReference type="PANTHER" id="PTHR12225">
    <property type="entry name" value="ADHESION REGULATING MOLECULE 1 110 KDA CELL MEMBRANE GLYCOPROTEIN"/>
    <property type="match status" value="1"/>
</dbReference>
<feature type="domain" description="DEUBAD" evidence="8">
    <location>
        <begin position="239"/>
        <end position="355"/>
    </location>
</feature>
<keyword evidence="4" id="KW-0963">Cytoplasm</keyword>
<dbReference type="EMBL" id="JAIFTH010000650">
    <property type="protein sequence ID" value="KAG9509140.1"/>
    <property type="molecule type" value="Genomic_DNA"/>
</dbReference>
<protein>
    <submittedName>
        <fullName evidence="10">Proteasomal ubiquitin receptor ADRM1</fullName>
    </submittedName>
</protein>
<evidence type="ECO:0000256" key="2">
    <source>
        <dbReference type="ARBA" id="ARBA00004496"/>
    </source>
</evidence>
<evidence type="ECO:0000313" key="10">
    <source>
        <dbReference type="EMBL" id="KAG9509140.1"/>
    </source>
</evidence>
<evidence type="ECO:0000313" key="11">
    <source>
        <dbReference type="Proteomes" id="UP000825002"/>
    </source>
</evidence>
<feature type="domain" description="Pru" evidence="9">
    <location>
        <begin position="16"/>
        <end position="130"/>
    </location>
</feature>
<evidence type="ECO:0000256" key="6">
    <source>
        <dbReference type="ARBA" id="ARBA00023242"/>
    </source>
</evidence>
<keyword evidence="5" id="KW-0647">Proteasome</keyword>
<accession>A0ABQ7S6U1</accession>
<dbReference type="PROSITE" id="PS51916">
    <property type="entry name" value="DEUBAD"/>
    <property type="match status" value="1"/>
</dbReference>
<evidence type="ECO:0000256" key="3">
    <source>
        <dbReference type="ARBA" id="ARBA00009216"/>
    </source>
</evidence>
<dbReference type="CDD" id="cd13314">
    <property type="entry name" value="PH_Rpn13"/>
    <property type="match status" value="1"/>
</dbReference>
<dbReference type="InterPro" id="IPR038633">
    <property type="entry name" value="Rpn13/ADRM1_Pru_sf"/>
</dbReference>
<dbReference type="Pfam" id="PF16550">
    <property type="entry name" value="RPN13_C"/>
    <property type="match status" value="1"/>
</dbReference>
<evidence type="ECO:0000256" key="1">
    <source>
        <dbReference type="ARBA" id="ARBA00004123"/>
    </source>
</evidence>
<dbReference type="PANTHER" id="PTHR12225:SF0">
    <property type="entry name" value="PROTEASOMAL UBIQUITIN RECEPTOR ADRM1"/>
    <property type="match status" value="1"/>
</dbReference>
<feature type="region of interest" description="Disordered" evidence="7">
    <location>
        <begin position="178"/>
        <end position="215"/>
    </location>
</feature>
<evidence type="ECO:0000259" key="8">
    <source>
        <dbReference type="PROSITE" id="PS51916"/>
    </source>
</evidence>
<gene>
    <name evidence="10" type="primary">adrm1</name>
    <name evidence="10" type="ORF">GZH46_02351</name>
</gene>
<dbReference type="Proteomes" id="UP000825002">
    <property type="component" value="Unassembled WGS sequence"/>
</dbReference>
<proteinExistence type="inferred from homology"/>
<dbReference type="InterPro" id="IPR038108">
    <property type="entry name" value="RPN13_DEUBAD_sf"/>
</dbReference>